<evidence type="ECO:0000313" key="2">
    <source>
        <dbReference type="EMBL" id="GFY77724.1"/>
    </source>
</evidence>
<protein>
    <submittedName>
        <fullName evidence="2">Uncharacterized protein</fullName>
    </submittedName>
</protein>
<comment type="caution">
    <text evidence="2">The sequence shown here is derived from an EMBL/GenBank/DDBJ whole genome shotgun (WGS) entry which is preliminary data.</text>
</comment>
<dbReference type="Proteomes" id="UP000886998">
    <property type="component" value="Unassembled WGS sequence"/>
</dbReference>
<dbReference type="EMBL" id="BMAV01022615">
    <property type="protein sequence ID" value="GFY77724.1"/>
    <property type="molecule type" value="Genomic_DNA"/>
</dbReference>
<gene>
    <name evidence="2" type="ORF">TNIN_219401</name>
</gene>
<dbReference type="AlphaFoldDB" id="A0A8X6YTZ5"/>
<evidence type="ECO:0000256" key="1">
    <source>
        <dbReference type="SAM" id="MobiDB-lite"/>
    </source>
</evidence>
<sequence>MERGERCWLGRLREGRSAYRTPLPVVMTQGFRRSERIYVRLCAVRPTNRGTATRKGVGLEELIYIPALNLVRERRVMESEVDDQCINMEDNDPPPPKITDRTTLSTPSMV</sequence>
<feature type="region of interest" description="Disordered" evidence="1">
    <location>
        <begin position="82"/>
        <end position="110"/>
    </location>
</feature>
<reference evidence="2" key="1">
    <citation type="submission" date="2020-08" db="EMBL/GenBank/DDBJ databases">
        <title>Multicomponent nature underlies the extraordinary mechanical properties of spider dragline silk.</title>
        <authorList>
            <person name="Kono N."/>
            <person name="Nakamura H."/>
            <person name="Mori M."/>
            <person name="Yoshida Y."/>
            <person name="Ohtoshi R."/>
            <person name="Malay A.D."/>
            <person name="Moran D.A.P."/>
            <person name="Tomita M."/>
            <person name="Numata K."/>
            <person name="Arakawa K."/>
        </authorList>
    </citation>
    <scope>NUCLEOTIDE SEQUENCE</scope>
</reference>
<feature type="compositionally biased region" description="Polar residues" evidence="1">
    <location>
        <begin position="101"/>
        <end position="110"/>
    </location>
</feature>
<name>A0A8X6YTZ5_9ARAC</name>
<organism evidence="2 3">
    <name type="scientific">Trichonephila inaurata madagascariensis</name>
    <dbReference type="NCBI Taxonomy" id="2747483"/>
    <lineage>
        <taxon>Eukaryota</taxon>
        <taxon>Metazoa</taxon>
        <taxon>Ecdysozoa</taxon>
        <taxon>Arthropoda</taxon>
        <taxon>Chelicerata</taxon>
        <taxon>Arachnida</taxon>
        <taxon>Araneae</taxon>
        <taxon>Araneomorphae</taxon>
        <taxon>Entelegynae</taxon>
        <taxon>Araneoidea</taxon>
        <taxon>Nephilidae</taxon>
        <taxon>Trichonephila</taxon>
        <taxon>Trichonephila inaurata</taxon>
    </lineage>
</organism>
<keyword evidence="3" id="KW-1185">Reference proteome</keyword>
<accession>A0A8X6YTZ5</accession>
<evidence type="ECO:0000313" key="3">
    <source>
        <dbReference type="Proteomes" id="UP000886998"/>
    </source>
</evidence>
<proteinExistence type="predicted"/>